<protein>
    <submittedName>
        <fullName evidence="3">Two-component system regulatory protein YycI</fullName>
    </submittedName>
</protein>
<feature type="transmembrane region" description="Helical" evidence="1">
    <location>
        <begin position="9"/>
        <end position="27"/>
    </location>
</feature>
<dbReference type="EMBL" id="JAMAST010000011">
    <property type="protein sequence ID" value="MCL1632181.1"/>
    <property type="molecule type" value="Genomic_DNA"/>
</dbReference>
<keyword evidence="4" id="KW-1185">Reference proteome</keyword>
<evidence type="ECO:0000313" key="3">
    <source>
        <dbReference type="EMBL" id="MCL1632181.1"/>
    </source>
</evidence>
<dbReference type="InterPro" id="IPR042274">
    <property type="entry name" value="YycH/YycI_2"/>
</dbReference>
<reference evidence="3 4" key="1">
    <citation type="submission" date="2022-05" db="EMBL/GenBank/DDBJ databases">
        <title>Sporolactobacillus sp nov CPB3-1, isolated from tree bark (Mangifera indica L.).</title>
        <authorList>
            <person name="Phuengjayaem S."/>
            <person name="Tanasupawat S."/>
        </authorList>
    </citation>
    <scope>NUCLEOTIDE SEQUENCE [LARGE SCALE GENOMIC DNA]</scope>
    <source>
        <strain evidence="3 4">CPB3-1</strain>
    </source>
</reference>
<dbReference type="InterPro" id="IPR018604">
    <property type="entry name" value="YycI-like"/>
</dbReference>
<keyword evidence="1" id="KW-0812">Transmembrane</keyword>
<feature type="domain" description="Regulatory protein YycH-like" evidence="2">
    <location>
        <begin position="51"/>
        <end position="264"/>
    </location>
</feature>
<evidence type="ECO:0000256" key="1">
    <source>
        <dbReference type="SAM" id="Phobius"/>
    </source>
</evidence>
<accession>A0ABT0MBD2</accession>
<gene>
    <name evidence="3" type="primary">yycI</name>
    <name evidence="3" type="ORF">M3N64_09525</name>
</gene>
<dbReference type="Gene3D" id="3.30.310.160">
    <property type="entry name" value="YycH protein, domain 2"/>
    <property type="match status" value="1"/>
</dbReference>
<keyword evidence="1" id="KW-1133">Transmembrane helix</keyword>
<dbReference type="Proteomes" id="UP001203004">
    <property type="component" value="Unassembled WGS sequence"/>
</dbReference>
<organism evidence="3 4">
    <name type="scientific">Sporolactobacillus mangiferae</name>
    <dbReference type="NCBI Taxonomy" id="2940498"/>
    <lineage>
        <taxon>Bacteria</taxon>
        <taxon>Bacillati</taxon>
        <taxon>Bacillota</taxon>
        <taxon>Bacilli</taxon>
        <taxon>Bacillales</taxon>
        <taxon>Sporolactobacillaceae</taxon>
        <taxon>Sporolactobacillus</taxon>
    </lineage>
</organism>
<evidence type="ECO:0000259" key="2">
    <source>
        <dbReference type="Pfam" id="PF09648"/>
    </source>
</evidence>
<comment type="caution">
    <text evidence="3">The sequence shown here is derived from an EMBL/GenBank/DDBJ whole genome shotgun (WGS) entry which is preliminary data.</text>
</comment>
<proteinExistence type="predicted"/>
<dbReference type="RefSeq" id="WP_249101614.1">
    <property type="nucleotide sequence ID" value="NZ_JAMAST010000011.1"/>
</dbReference>
<evidence type="ECO:0000313" key="4">
    <source>
        <dbReference type="Proteomes" id="UP001203004"/>
    </source>
</evidence>
<name>A0ABT0MBD2_9BACL</name>
<dbReference type="Pfam" id="PF09648">
    <property type="entry name" value="YycI"/>
    <property type="match status" value="1"/>
</dbReference>
<sequence length="272" mass="31210">MNWGRTKSIFIICFLLLDVFLIFEMYMRQQNENIEDIPDGSSKIHNYKIETVVPALPRQLTFLRGTRVDFTRQKEAITKQLNQKSGTVKQKISLSENGRQLTSTFAKPMSIAAIKNEDVQKKLLNMIYQGQDYKLWQSGEDKKIIRFAQAYQGRPVYVSARNRIQMLDFTVQKKDLIGYRQSYFKLTENKKNHFALIDARQAINNLADRTDLVGYSTLHIKGIELCYLNTVGDESAEPLIFVPAWHLDVHVDGSGTTSYFVNAVTGNVQSLN</sequence>
<keyword evidence="1" id="KW-0472">Membrane</keyword>